<dbReference type="AlphaFoldDB" id="A0A6A4WVX7"/>
<evidence type="ECO:0000256" key="2">
    <source>
        <dbReference type="ARBA" id="ARBA00022723"/>
    </source>
</evidence>
<organism evidence="7 8">
    <name type="scientific">Amphibalanus amphitrite</name>
    <name type="common">Striped barnacle</name>
    <name type="synonym">Balanus amphitrite</name>
    <dbReference type="NCBI Taxonomy" id="1232801"/>
    <lineage>
        <taxon>Eukaryota</taxon>
        <taxon>Metazoa</taxon>
        <taxon>Ecdysozoa</taxon>
        <taxon>Arthropoda</taxon>
        <taxon>Crustacea</taxon>
        <taxon>Multicrustacea</taxon>
        <taxon>Cirripedia</taxon>
        <taxon>Thoracica</taxon>
        <taxon>Thoracicalcarea</taxon>
        <taxon>Balanomorpha</taxon>
        <taxon>Balanoidea</taxon>
        <taxon>Balanidae</taxon>
        <taxon>Amphibalaninae</taxon>
        <taxon>Amphibalanus</taxon>
    </lineage>
</organism>
<feature type="region of interest" description="Disordered" evidence="5">
    <location>
        <begin position="153"/>
        <end position="178"/>
    </location>
</feature>
<feature type="domain" description="Nudix hydrolase" evidence="6">
    <location>
        <begin position="119"/>
        <end position="285"/>
    </location>
</feature>
<feature type="compositionally biased region" description="Polar residues" evidence="5">
    <location>
        <begin position="554"/>
        <end position="573"/>
    </location>
</feature>
<accession>A0A6A4WVX7</accession>
<evidence type="ECO:0000259" key="6">
    <source>
        <dbReference type="PROSITE" id="PS51462"/>
    </source>
</evidence>
<evidence type="ECO:0000313" key="7">
    <source>
        <dbReference type="EMBL" id="KAF0306508.1"/>
    </source>
</evidence>
<feature type="compositionally biased region" description="Polar residues" evidence="5">
    <location>
        <begin position="425"/>
        <end position="460"/>
    </location>
</feature>
<comment type="caution">
    <text evidence="7">The sequence shown here is derived from an EMBL/GenBank/DDBJ whole genome shotgun (WGS) entry which is preliminary data.</text>
</comment>
<comment type="cofactor">
    <cofactor evidence="1">
        <name>Mg(2+)</name>
        <dbReference type="ChEBI" id="CHEBI:18420"/>
    </cofactor>
</comment>
<evidence type="ECO:0000256" key="4">
    <source>
        <dbReference type="ARBA" id="ARBA00022842"/>
    </source>
</evidence>
<dbReference type="InterPro" id="IPR000086">
    <property type="entry name" value="NUDIX_hydrolase_dom"/>
</dbReference>
<dbReference type="Gene3D" id="3.90.79.10">
    <property type="entry name" value="Nucleoside Triphosphate Pyrophosphohydrolase"/>
    <property type="match status" value="1"/>
</dbReference>
<feature type="region of interest" description="Disordered" evidence="5">
    <location>
        <begin position="291"/>
        <end position="325"/>
    </location>
</feature>
<dbReference type="EMBL" id="VIIS01000662">
    <property type="protein sequence ID" value="KAF0306508.1"/>
    <property type="molecule type" value="Genomic_DNA"/>
</dbReference>
<dbReference type="PANTHER" id="PTHR31835:SF1">
    <property type="entry name" value="URIDINE DIPHOSPHATE GLUCOSE PYROPHOSPHATASE NUDT22"/>
    <property type="match status" value="1"/>
</dbReference>
<keyword evidence="8" id="KW-1185">Reference proteome</keyword>
<gene>
    <name evidence="7" type="primary">Nudt22</name>
    <name evidence="7" type="ORF">FJT64_021997</name>
</gene>
<feature type="compositionally biased region" description="Basic and acidic residues" evidence="5">
    <location>
        <begin position="154"/>
        <end position="164"/>
    </location>
</feature>
<keyword evidence="4" id="KW-0460">Magnesium</keyword>
<name>A0A6A4WVX7_AMPAM</name>
<feature type="compositionally biased region" description="Basic and acidic residues" evidence="5">
    <location>
        <begin position="594"/>
        <end position="603"/>
    </location>
</feature>
<feature type="compositionally biased region" description="Basic and acidic residues" evidence="5">
    <location>
        <begin position="398"/>
        <end position="424"/>
    </location>
</feature>
<dbReference type="OrthoDB" id="242473at2759"/>
<evidence type="ECO:0000256" key="3">
    <source>
        <dbReference type="ARBA" id="ARBA00022801"/>
    </source>
</evidence>
<reference evidence="7 8" key="1">
    <citation type="submission" date="2019-07" db="EMBL/GenBank/DDBJ databases">
        <title>Draft genome assembly of a fouling barnacle, Amphibalanus amphitrite (Darwin, 1854): The first reference genome for Thecostraca.</title>
        <authorList>
            <person name="Kim W."/>
        </authorList>
    </citation>
    <scope>NUCLEOTIDE SEQUENCE [LARGE SCALE GENOMIC DNA]</scope>
    <source>
        <strain evidence="7">SNU_AA5</strain>
        <tissue evidence="7">Soma without cirri and trophi</tissue>
    </source>
</reference>
<dbReference type="Proteomes" id="UP000440578">
    <property type="component" value="Unassembled WGS sequence"/>
</dbReference>
<dbReference type="InterPro" id="IPR015797">
    <property type="entry name" value="NUDIX_hydrolase-like_dom_sf"/>
</dbReference>
<dbReference type="CDD" id="cd02883">
    <property type="entry name" value="NUDIX_Hydrolase"/>
    <property type="match status" value="1"/>
</dbReference>
<sequence length="634" mass="68029">MEAPDGDLPQILCLLRDSVPLDQEDLDACFDPERFGRKTNPAQEEAIASQWRRASRANPRLFNGSKFRYAGLQWCSDRPQLQLGLTSYREHVGTNLRAGQRQLQQAGEAVHGDPQAFLADPLAVGAALLTSDNRVILVRRALWVGEYPGLVDRPGGHAEPDELPRPSSAEESPAAEERHRAALSEVFESVRREVRDELGVPLTHISRPYLAGVLRDRGLGGRPTLEFILRCSLPSTDLERLYNEGKHCEADESLGLVILTRDELFSEQRSVFRVPDLAELLGVEYPWRTAKGDSAIGEGEGSGEDARDGPQSDEAVTSVTADSCGPAVNCDVSGTSEVVANCESAASSSPAPAAVTAEVPCQDSKVPPAESRAEPPPPAAKPRQQPPKKRRRNKKDKRCPARQEKAVEDPAPEKEADTATKESTEPVSDLQTAADPQTTDEPAVQSSDPKPTDCQNAKQNPNEDHQKENAEDEAAPGTEQPVALSETPAAAEDTKPSAASAEAAPDVVPSKEPSSLPPSTAEDGSGPEAGASDEVVVVQQNGVVLIKSGEEVTETTMPSRGEPTETSPPSQIETHAEVVNNPEGAEPTGAGAEKTPEELEREKKAQLWKQMTPGCKAALALLKAANLKGFVFRF</sequence>
<evidence type="ECO:0000313" key="8">
    <source>
        <dbReference type="Proteomes" id="UP000440578"/>
    </source>
</evidence>
<dbReference type="GO" id="GO:0046872">
    <property type="term" value="F:metal ion binding"/>
    <property type="evidence" value="ECO:0007669"/>
    <property type="project" value="UniProtKB-KW"/>
</dbReference>
<dbReference type="PANTHER" id="PTHR31835">
    <property type="entry name" value="URIDINE DIPHOSPHATE GLUCOSE PYROPHOSPHATASE"/>
    <property type="match status" value="1"/>
</dbReference>
<keyword evidence="2" id="KW-0479">Metal-binding</keyword>
<feature type="compositionally biased region" description="Low complexity" evidence="5">
    <location>
        <begin position="535"/>
        <end position="544"/>
    </location>
</feature>
<evidence type="ECO:0000256" key="1">
    <source>
        <dbReference type="ARBA" id="ARBA00001946"/>
    </source>
</evidence>
<keyword evidence="3" id="KW-0378">Hydrolase</keyword>
<feature type="region of interest" description="Disordered" evidence="5">
    <location>
        <begin position="347"/>
        <end position="603"/>
    </location>
</feature>
<dbReference type="InterPro" id="IPR055295">
    <property type="entry name" value="NUDT22/NUDT9-like"/>
</dbReference>
<dbReference type="GO" id="GO:0052751">
    <property type="term" value="F:GDP-mannose hydrolase activity"/>
    <property type="evidence" value="ECO:0007669"/>
    <property type="project" value="TreeGrafter"/>
</dbReference>
<proteinExistence type="predicted"/>
<dbReference type="SUPFAM" id="SSF55811">
    <property type="entry name" value="Nudix"/>
    <property type="match status" value="1"/>
</dbReference>
<protein>
    <submittedName>
        <fullName evidence="7">Uridine diphosphate glucose pyrophosphatase</fullName>
    </submittedName>
</protein>
<feature type="compositionally biased region" description="Basic residues" evidence="5">
    <location>
        <begin position="386"/>
        <end position="397"/>
    </location>
</feature>
<dbReference type="PROSITE" id="PS51462">
    <property type="entry name" value="NUDIX"/>
    <property type="match status" value="1"/>
</dbReference>
<evidence type="ECO:0000256" key="5">
    <source>
        <dbReference type="SAM" id="MobiDB-lite"/>
    </source>
</evidence>